<name>A0A2A9NNN3_9AGAR</name>
<dbReference type="EMBL" id="KZ302015">
    <property type="protein sequence ID" value="PFH49941.1"/>
    <property type="molecule type" value="Genomic_DNA"/>
</dbReference>
<organism evidence="2 3">
    <name type="scientific">Amanita thiersii Skay4041</name>
    <dbReference type="NCBI Taxonomy" id="703135"/>
    <lineage>
        <taxon>Eukaryota</taxon>
        <taxon>Fungi</taxon>
        <taxon>Dikarya</taxon>
        <taxon>Basidiomycota</taxon>
        <taxon>Agaricomycotina</taxon>
        <taxon>Agaricomycetes</taxon>
        <taxon>Agaricomycetidae</taxon>
        <taxon>Agaricales</taxon>
        <taxon>Pluteineae</taxon>
        <taxon>Amanitaceae</taxon>
        <taxon>Amanita</taxon>
    </lineage>
</organism>
<sequence>MAFRAARTIFSTATRASLRAGNRTTQQFCRRNMSASSHGPAISSDKPWIIGSGIIFGPLLLYLLSPSARKNRAAHAVHNDAHDFPGHKHHESTASTIEHEPSTTVSMKDDEGTEANATDVIKAAEEIELTLPNVVTTPADAAVPGNTESHAAQAVERSASEPDATADETVEQKGDAGEKTEADQSTEQAVSPKAEK</sequence>
<feature type="compositionally biased region" description="Basic and acidic residues" evidence="1">
    <location>
        <begin position="170"/>
        <end position="182"/>
    </location>
</feature>
<feature type="region of interest" description="Disordered" evidence="1">
    <location>
        <begin position="80"/>
        <end position="111"/>
    </location>
</feature>
<proteinExistence type="predicted"/>
<keyword evidence="3" id="KW-1185">Reference proteome</keyword>
<evidence type="ECO:0000313" key="2">
    <source>
        <dbReference type="EMBL" id="PFH49941.1"/>
    </source>
</evidence>
<evidence type="ECO:0000256" key="1">
    <source>
        <dbReference type="SAM" id="MobiDB-lite"/>
    </source>
</evidence>
<protein>
    <submittedName>
        <fullName evidence="2">Uncharacterized protein</fullName>
    </submittedName>
</protein>
<reference evidence="2 3" key="1">
    <citation type="submission" date="2014-02" db="EMBL/GenBank/DDBJ databases">
        <title>Transposable element dynamics among asymbiotic and ectomycorrhizal Amanita fungi.</title>
        <authorList>
            <consortium name="DOE Joint Genome Institute"/>
            <person name="Hess J."/>
            <person name="Skrede I."/>
            <person name="Wolfe B."/>
            <person name="LaButti K."/>
            <person name="Ohm R.A."/>
            <person name="Grigoriev I.V."/>
            <person name="Pringle A."/>
        </authorList>
    </citation>
    <scope>NUCLEOTIDE SEQUENCE [LARGE SCALE GENOMIC DNA]</scope>
    <source>
        <strain evidence="2 3">SKay4041</strain>
    </source>
</reference>
<accession>A0A2A9NNN3</accession>
<evidence type="ECO:0000313" key="3">
    <source>
        <dbReference type="Proteomes" id="UP000242287"/>
    </source>
</evidence>
<dbReference type="STRING" id="703135.A0A2A9NNN3"/>
<gene>
    <name evidence="2" type="ORF">AMATHDRAFT_48282</name>
</gene>
<dbReference type="Proteomes" id="UP000242287">
    <property type="component" value="Unassembled WGS sequence"/>
</dbReference>
<feature type="region of interest" description="Disordered" evidence="1">
    <location>
        <begin position="138"/>
        <end position="196"/>
    </location>
</feature>
<dbReference type="AlphaFoldDB" id="A0A2A9NNN3"/>
<dbReference type="OrthoDB" id="4590707at2759"/>